<reference evidence="1" key="1">
    <citation type="submission" date="2022-08" db="EMBL/GenBank/DDBJ databases">
        <authorList>
            <person name="Byrne P K."/>
        </authorList>
    </citation>
    <scope>NUCLEOTIDE SEQUENCE</scope>
    <source>
        <strain evidence="1">UCD650</strain>
    </source>
</reference>
<accession>A0ABN8VUS9</accession>
<evidence type="ECO:0000313" key="2">
    <source>
        <dbReference type="Proteomes" id="UP001152964"/>
    </source>
</evidence>
<sequence length="86" mass="9921">MITDSKPAIEGLNRSYLQPKQKFTWIKTEIIKEKLKEKTIKLIKINGKDNIADLLTKPVSISDFDRFIKVLNNQITPQDILASTDY</sequence>
<dbReference type="EMBL" id="OX291495">
    <property type="protein sequence ID" value="CAI1961318.1"/>
    <property type="molecule type" value="Genomic_DNA"/>
</dbReference>
<protein>
    <submittedName>
        <fullName evidence="1">Uncharacterized protein</fullName>
    </submittedName>
</protein>
<proteinExistence type="predicted"/>
<organism evidence="1 2">
    <name type="scientific">Saccharomyces eubayanus</name>
    <name type="common">Yeast</name>
    <dbReference type="NCBI Taxonomy" id="1080349"/>
    <lineage>
        <taxon>Eukaryota</taxon>
        <taxon>Fungi</taxon>
        <taxon>Dikarya</taxon>
        <taxon>Ascomycota</taxon>
        <taxon>Saccharomycotina</taxon>
        <taxon>Saccharomycetes</taxon>
        <taxon>Saccharomycetales</taxon>
        <taxon>Saccharomycetaceae</taxon>
        <taxon>Saccharomyces</taxon>
    </lineage>
</organism>
<evidence type="ECO:0000313" key="1">
    <source>
        <dbReference type="EMBL" id="CAI1961318.1"/>
    </source>
</evidence>
<keyword evidence="2" id="KW-1185">Reference proteome</keyword>
<dbReference type="Proteomes" id="UP001152964">
    <property type="component" value="Chromosome 5"/>
</dbReference>
<name>A0ABN8VUS9_SACEU</name>
<gene>
    <name evidence="1" type="primary">U6500E02280</name>
    <name evidence="1" type="ORF">SEUBUCD650_0E02280</name>
</gene>